<reference evidence="1 2" key="1">
    <citation type="submission" date="2020-03" db="EMBL/GenBank/DDBJ databases">
        <title>WGS of actinomycetes isolated from Thailand.</title>
        <authorList>
            <person name="Thawai C."/>
        </authorList>
    </citation>
    <scope>NUCLEOTIDE SEQUENCE [LARGE SCALE GENOMIC DNA]</scope>
    <source>
        <strain evidence="1 2">HSS6-12</strain>
    </source>
</reference>
<keyword evidence="2" id="KW-1185">Reference proteome</keyword>
<comment type="caution">
    <text evidence="1">The sequence shown here is derived from an EMBL/GenBank/DDBJ whole genome shotgun (WGS) entry which is preliminary data.</text>
</comment>
<gene>
    <name evidence="1" type="ORF">HCJ94_17495</name>
</gene>
<accession>A0ABX0Z8Z5</accession>
<evidence type="ECO:0008006" key="3">
    <source>
        <dbReference type="Google" id="ProtNLM"/>
    </source>
</evidence>
<protein>
    <recommendedName>
        <fullName evidence="3">YbaB/EbfC DNA-binding family protein</fullName>
    </recommendedName>
</protein>
<evidence type="ECO:0000313" key="2">
    <source>
        <dbReference type="Proteomes" id="UP000783871"/>
    </source>
</evidence>
<evidence type="ECO:0000313" key="1">
    <source>
        <dbReference type="EMBL" id="NJP33729.1"/>
    </source>
</evidence>
<dbReference type="EMBL" id="JAATEO010000018">
    <property type="protein sequence ID" value="NJP33729.1"/>
    <property type="molecule type" value="Genomic_DNA"/>
</dbReference>
<name>A0ABX0Z8Z5_9ACTN</name>
<dbReference type="RefSeq" id="WP_168002098.1">
    <property type="nucleotide sequence ID" value="NZ_JAATEO010000018.1"/>
</dbReference>
<sequence>MAATTPRETAQAVIDKAHQALVEALALTADADDTAAAGPDHLSHLAETHTARGVRLYERLPWVKLAEDLRVNVDAAVTVDSDDIAARVITVATEHASRARDRMRNRRAMPMQEPDAVTRAVQAEARRRADQAFINTLAALGIHSDR</sequence>
<dbReference type="Proteomes" id="UP000783871">
    <property type="component" value="Unassembled WGS sequence"/>
</dbReference>
<organism evidence="1 2">
    <name type="scientific">Micromonospora thermarum</name>
    <dbReference type="NCBI Taxonomy" id="2720024"/>
    <lineage>
        <taxon>Bacteria</taxon>
        <taxon>Bacillati</taxon>
        <taxon>Actinomycetota</taxon>
        <taxon>Actinomycetes</taxon>
        <taxon>Micromonosporales</taxon>
        <taxon>Micromonosporaceae</taxon>
        <taxon>Micromonospora</taxon>
    </lineage>
</organism>
<proteinExistence type="predicted"/>